<evidence type="ECO:0008006" key="3">
    <source>
        <dbReference type="Google" id="ProtNLM"/>
    </source>
</evidence>
<dbReference type="RefSeq" id="WP_008380334.1">
    <property type="nucleotide sequence ID" value="NZ_BAOP01000025.1"/>
</dbReference>
<dbReference type="InterPro" id="IPR043740">
    <property type="entry name" value="DUF5685"/>
</dbReference>
<dbReference type="OrthoDB" id="3210612at2"/>
<dbReference type="EMBL" id="BAOP01000025">
    <property type="protein sequence ID" value="GAC80958.1"/>
    <property type="molecule type" value="Genomic_DNA"/>
</dbReference>
<sequence length="389" mass="41803">MFGLLQPCAHTLDDELAAMWRAHMCGLCLSLRDRFGQACRATTNTDAIMLSILTSAQTAVPTATRTAGPCPFRGMRSAEVVAGTDAGIELAATASMTLAAAKADDIVAEQATGLAKPVLVKRLAATSASGMLHRKIGDVAALDVGAVLAPLSKQAELESTTTDLDMLTEPTSLACAEVFAATADAAMVPQNRRVLWEIGADYGRLAHLIDAVDDRERDRAEGAFNPLEASGTTDAEAIDKAHVLVRRIADRYAELTLVDDRLLRALLIEGLARVVHSRRHAVHHHGEADSPAPNRFREWPDQRPPGYPSYAPYPPPFRPNRSFGERLLPFLGITCCGPAVCSETHWNHCNDQYKAGLCHQDDCCEACDCCSDCCDCGKCCASCDCDCSC</sequence>
<organism evidence="1 2">
    <name type="scientific">Gordonia malaquae NBRC 108250</name>
    <dbReference type="NCBI Taxonomy" id="1223542"/>
    <lineage>
        <taxon>Bacteria</taxon>
        <taxon>Bacillati</taxon>
        <taxon>Actinomycetota</taxon>
        <taxon>Actinomycetes</taxon>
        <taxon>Mycobacteriales</taxon>
        <taxon>Gordoniaceae</taxon>
        <taxon>Gordonia</taxon>
    </lineage>
</organism>
<evidence type="ECO:0000313" key="1">
    <source>
        <dbReference type="EMBL" id="GAC80958.1"/>
    </source>
</evidence>
<accession>M3VBW2</accession>
<proteinExistence type="predicted"/>
<protein>
    <recommendedName>
        <fullName evidence="3">Regulatory protein</fullName>
    </recommendedName>
</protein>
<dbReference type="Proteomes" id="UP000035009">
    <property type="component" value="Unassembled WGS sequence"/>
</dbReference>
<name>M3VBW2_GORML</name>
<gene>
    <name evidence="1" type="ORF">GM1_025_00040</name>
</gene>
<comment type="caution">
    <text evidence="1">The sequence shown here is derived from an EMBL/GenBank/DDBJ whole genome shotgun (WGS) entry which is preliminary data.</text>
</comment>
<dbReference type="AlphaFoldDB" id="M3VBW2"/>
<dbReference type="eggNOG" id="ENOG502Z8PZ">
    <property type="taxonomic scope" value="Bacteria"/>
</dbReference>
<reference evidence="1 2" key="1">
    <citation type="submission" date="2013-02" db="EMBL/GenBank/DDBJ databases">
        <title>Whole genome shotgun sequence of Gordonia malaquae NBRC 108250.</title>
        <authorList>
            <person name="Yoshida I."/>
            <person name="Hosoyama A."/>
            <person name="Tsuchikane K."/>
            <person name="Ando Y."/>
            <person name="Baba S."/>
            <person name="Ohji S."/>
            <person name="Hamada M."/>
            <person name="Tamura T."/>
            <person name="Yamazoe A."/>
            <person name="Yamazaki S."/>
            <person name="Fujita N."/>
        </authorList>
    </citation>
    <scope>NUCLEOTIDE SEQUENCE [LARGE SCALE GENOMIC DNA]</scope>
    <source>
        <strain evidence="1 2">NBRC 108250</strain>
    </source>
</reference>
<keyword evidence="2" id="KW-1185">Reference proteome</keyword>
<evidence type="ECO:0000313" key="2">
    <source>
        <dbReference type="Proteomes" id="UP000035009"/>
    </source>
</evidence>
<dbReference type="STRING" id="410332.SAMN04488550_4406"/>
<dbReference type="Pfam" id="PF18937">
    <property type="entry name" value="DUF5685"/>
    <property type="match status" value="1"/>
</dbReference>